<evidence type="ECO:0000259" key="5">
    <source>
        <dbReference type="Pfam" id="PF03081"/>
    </source>
</evidence>
<comment type="similarity">
    <text evidence="1 3">Belongs to the EXO70 family.</text>
</comment>
<feature type="non-terminal residue" evidence="6">
    <location>
        <position position="1"/>
    </location>
</feature>
<feature type="compositionally biased region" description="Low complexity" evidence="4">
    <location>
        <begin position="32"/>
        <end position="48"/>
    </location>
</feature>
<keyword evidence="2 3" id="KW-0813">Transport</keyword>
<dbReference type="Proteomes" id="UP000324897">
    <property type="component" value="Unassembled WGS sequence"/>
</dbReference>
<dbReference type="Gene3D" id="1.20.1280.170">
    <property type="entry name" value="Exocyst complex component Exo70"/>
    <property type="match status" value="1"/>
</dbReference>
<organism evidence="6 7">
    <name type="scientific">Eragrostis curvula</name>
    <name type="common">weeping love grass</name>
    <dbReference type="NCBI Taxonomy" id="38414"/>
    <lineage>
        <taxon>Eukaryota</taxon>
        <taxon>Viridiplantae</taxon>
        <taxon>Streptophyta</taxon>
        <taxon>Embryophyta</taxon>
        <taxon>Tracheophyta</taxon>
        <taxon>Spermatophyta</taxon>
        <taxon>Magnoliopsida</taxon>
        <taxon>Liliopsida</taxon>
        <taxon>Poales</taxon>
        <taxon>Poaceae</taxon>
        <taxon>PACMAD clade</taxon>
        <taxon>Chloridoideae</taxon>
        <taxon>Eragrostideae</taxon>
        <taxon>Eragrostidinae</taxon>
        <taxon>Eragrostis</taxon>
    </lineage>
</organism>
<sequence>MAAIWGRTWRSMASHEGGDDGGSLQPTAGGESRSTSGTNYSTTTTHTTNMSERSLAFHPFTVLPTATVLEENADELGEEERVKKLEHIKSLVVLFCKDNNNSATERWLYELGVNWVLHLSHVSESGRSFISGQLLYLAGSWIEALFEINHYISVCFGGHLGKEKATTDDVGYEFLRFVQATLSKMLPFVDAIVAVRVSGRRGAGEPADEKLRALILVRDGLSMAPAQIMSSFSSSPCCEGYLSADLLARLDEAIWDTMEEANFSTCSRGTQRSPSIHKGTLSVINCINVLWANYGSVNRIIHDAFLRGEFVPENENVSHLINLTIQMARSLEEMVIRNSQSFPNQSLKFLFLINNFYFILQQLHTHCPLVFPIREHVGKIDSYIHSYIQVSWAPVSECLRNPTPCCFTRRSPLPRFESKFQQTYTVQKLWKVPAPEMRKRLRNAIVEEVIPVFTQFLKDNSNSTPRVTPQEMTKLLSGLFEG</sequence>
<name>A0A5J9W323_9POAL</name>
<dbReference type="GO" id="GO:0006887">
    <property type="term" value="P:exocytosis"/>
    <property type="evidence" value="ECO:0007669"/>
    <property type="project" value="UniProtKB-KW"/>
</dbReference>
<dbReference type="Gramene" id="TVU42305">
    <property type="protein sequence ID" value="TVU42305"/>
    <property type="gene ID" value="EJB05_08702"/>
</dbReference>
<accession>A0A5J9W323</accession>
<evidence type="ECO:0000313" key="7">
    <source>
        <dbReference type="Proteomes" id="UP000324897"/>
    </source>
</evidence>
<keyword evidence="7" id="KW-1185">Reference proteome</keyword>
<keyword evidence="3" id="KW-0653">Protein transport</keyword>
<evidence type="ECO:0000256" key="4">
    <source>
        <dbReference type="SAM" id="MobiDB-lite"/>
    </source>
</evidence>
<proteinExistence type="inferred from homology"/>
<comment type="caution">
    <text evidence="6">The sequence shown here is derived from an EMBL/GenBank/DDBJ whole genome shotgun (WGS) entry which is preliminary data.</text>
</comment>
<dbReference type="GO" id="GO:0000145">
    <property type="term" value="C:exocyst"/>
    <property type="evidence" value="ECO:0007669"/>
    <property type="project" value="InterPro"/>
</dbReference>
<evidence type="ECO:0000256" key="2">
    <source>
        <dbReference type="ARBA" id="ARBA00022448"/>
    </source>
</evidence>
<dbReference type="SUPFAM" id="SSF74788">
    <property type="entry name" value="Cullin repeat-like"/>
    <property type="match status" value="1"/>
</dbReference>
<evidence type="ECO:0000313" key="6">
    <source>
        <dbReference type="EMBL" id="TVU42305.1"/>
    </source>
</evidence>
<dbReference type="InterPro" id="IPR016159">
    <property type="entry name" value="Cullin_repeat-like_dom_sf"/>
</dbReference>
<dbReference type="AlphaFoldDB" id="A0A5J9W323"/>
<reference evidence="6 7" key="1">
    <citation type="journal article" date="2019" name="Sci. Rep.">
        <title>A high-quality genome of Eragrostis curvula grass provides insights into Poaceae evolution and supports new strategies to enhance forage quality.</title>
        <authorList>
            <person name="Carballo J."/>
            <person name="Santos B.A.C.M."/>
            <person name="Zappacosta D."/>
            <person name="Garbus I."/>
            <person name="Selva J.P."/>
            <person name="Gallo C.A."/>
            <person name="Diaz A."/>
            <person name="Albertini E."/>
            <person name="Caccamo M."/>
            <person name="Echenique V."/>
        </authorList>
    </citation>
    <scope>NUCLEOTIDE SEQUENCE [LARGE SCALE GENOMIC DNA]</scope>
    <source>
        <strain evidence="7">cv. Victoria</strain>
        <tissue evidence="6">Leaf</tissue>
    </source>
</reference>
<comment type="function">
    <text evidence="3">Component of the exocyst complex.</text>
</comment>
<dbReference type="PANTHER" id="PTHR12542:SF117">
    <property type="entry name" value="EXOCYST SUBUNIT EXO70 FAMILY PROTEIN"/>
    <property type="match status" value="1"/>
</dbReference>
<dbReference type="EMBL" id="RWGY01000005">
    <property type="protein sequence ID" value="TVU42305.1"/>
    <property type="molecule type" value="Genomic_DNA"/>
</dbReference>
<keyword evidence="3" id="KW-0268">Exocytosis</keyword>
<dbReference type="GO" id="GO:0015031">
    <property type="term" value="P:protein transport"/>
    <property type="evidence" value="ECO:0007669"/>
    <property type="project" value="UniProtKB-KW"/>
</dbReference>
<dbReference type="InterPro" id="IPR046364">
    <property type="entry name" value="Exo70_C"/>
</dbReference>
<feature type="domain" description="Exocyst complex subunit Exo70 C-terminal" evidence="5">
    <location>
        <begin position="207"/>
        <end position="475"/>
    </location>
</feature>
<evidence type="ECO:0000256" key="1">
    <source>
        <dbReference type="ARBA" id="ARBA00006756"/>
    </source>
</evidence>
<dbReference type="PANTHER" id="PTHR12542">
    <property type="entry name" value="EXOCYST COMPLEX PROTEIN EXO70"/>
    <property type="match status" value="1"/>
</dbReference>
<dbReference type="GO" id="GO:0005546">
    <property type="term" value="F:phosphatidylinositol-4,5-bisphosphate binding"/>
    <property type="evidence" value="ECO:0007669"/>
    <property type="project" value="InterPro"/>
</dbReference>
<evidence type="ECO:0000256" key="3">
    <source>
        <dbReference type="RuleBase" id="RU365026"/>
    </source>
</evidence>
<feature type="region of interest" description="Disordered" evidence="4">
    <location>
        <begin position="12"/>
        <end position="48"/>
    </location>
</feature>
<protein>
    <recommendedName>
        <fullName evidence="3">Exocyst subunit Exo70 family protein</fullName>
    </recommendedName>
</protein>
<gene>
    <name evidence="6" type="ORF">EJB05_08702</name>
</gene>
<dbReference type="Pfam" id="PF03081">
    <property type="entry name" value="Exo70_C"/>
    <property type="match status" value="1"/>
</dbReference>
<dbReference type="InterPro" id="IPR004140">
    <property type="entry name" value="Exo70"/>
</dbReference>
<dbReference type="OrthoDB" id="642550at2759"/>